<evidence type="ECO:0000313" key="4">
    <source>
        <dbReference type="Proteomes" id="UP000649114"/>
    </source>
</evidence>
<dbReference type="Proteomes" id="UP000649114">
    <property type="component" value="Unassembled WGS sequence"/>
</dbReference>
<feature type="domain" description="BZIP" evidence="2">
    <location>
        <begin position="20"/>
        <end position="34"/>
    </location>
</feature>
<evidence type="ECO:0000313" key="3">
    <source>
        <dbReference type="EMBL" id="KAF4201291.1"/>
    </source>
</evidence>
<reference evidence="3" key="2">
    <citation type="submission" date="2020-04" db="EMBL/GenBank/DDBJ databases">
        <authorList>
            <person name="Santos R.A.C."/>
            <person name="Steenwyk J.L."/>
            <person name="Rivero-Menendez O."/>
            <person name="Mead M.E."/>
            <person name="Silva L.P."/>
            <person name="Bastos R.W."/>
            <person name="Alastruey-Izquierdo A."/>
            <person name="Goldman G.H."/>
            <person name="Rokas A."/>
        </authorList>
    </citation>
    <scope>NUCLEOTIDE SEQUENCE</scope>
    <source>
        <strain evidence="3">CNM-CM8927</strain>
    </source>
</reference>
<accession>A0AAN5YGS4</accession>
<evidence type="ECO:0000259" key="2">
    <source>
        <dbReference type="PROSITE" id="PS00036"/>
    </source>
</evidence>
<sequence length="402" mass="44593">METRKADAKSKSKRIITPARRDQNRRAQRAYRQRRREFLAENQAQAGSRDLRPAPAPIPDDTPTKSLHLARKTLPAMLTVDHFFPPRNSSSKSNTEETARDEIPPPLFTTYTLLLTACVYNAAALGISVDQFSSYNCMSLCSPFYRPYTAMSADPSSLLAAATVTRPAVPVHLRPTLPQILFPHHPLLDLLPLPALRAKAITFAATAPSLLDAVEFKRDIVERGGIVCSSESVGGGSGGYSLSLKISRRLWNKTRINAILAEMATSLQLHLVLAPHSSSQDTYRRDIDSSCSSPPIVSWGTNRVISAELRLQDLLRLNSKLTLPEPGLILHRRGWRPRIWAGDLGDNLVAVVHREQERFVEDSSQLDDAHAFCSIAEERGSLMTEVLDLELDETLLELGFVD</sequence>
<reference evidence="3" key="1">
    <citation type="journal article" date="2020" name="bioRxiv">
        <title>Genomic and phenotypic heterogeneity of clinical isolates of the human pathogens Aspergillus fumigatus, Aspergillus lentulus and Aspergillus fumigatiaffinis.</title>
        <authorList>
            <person name="dos Santos R.A.C."/>
            <person name="Steenwyk J.L."/>
            <person name="Rivero-Menendez O."/>
            <person name="Mead M.E."/>
            <person name="Silva L.P."/>
            <person name="Bastos R.W."/>
            <person name="Alastruey-Izquierdo A."/>
            <person name="Goldman G.H."/>
            <person name="Rokas A."/>
        </authorList>
    </citation>
    <scope>NUCLEOTIDE SEQUENCE</scope>
    <source>
        <strain evidence="3">CNM-CM8927</strain>
    </source>
</reference>
<evidence type="ECO:0000256" key="1">
    <source>
        <dbReference type="SAM" id="MobiDB-lite"/>
    </source>
</evidence>
<dbReference type="EMBL" id="JAAAPU010000148">
    <property type="protein sequence ID" value="KAF4201291.1"/>
    <property type="molecule type" value="Genomic_DNA"/>
</dbReference>
<dbReference type="InterPro" id="IPR004827">
    <property type="entry name" value="bZIP"/>
</dbReference>
<protein>
    <recommendedName>
        <fullName evidence="2">BZIP domain-containing protein</fullName>
    </recommendedName>
</protein>
<feature type="region of interest" description="Disordered" evidence="1">
    <location>
        <begin position="1"/>
        <end position="65"/>
    </location>
</feature>
<dbReference type="PROSITE" id="PS00036">
    <property type="entry name" value="BZIP_BASIC"/>
    <property type="match status" value="1"/>
</dbReference>
<dbReference type="AlphaFoldDB" id="A0AAN5YGS4"/>
<comment type="caution">
    <text evidence="3">The sequence shown here is derived from an EMBL/GenBank/DDBJ whole genome shotgun (WGS) entry which is preliminary data.</text>
</comment>
<feature type="compositionally biased region" description="Basic and acidic residues" evidence="1">
    <location>
        <begin position="1"/>
        <end position="10"/>
    </location>
</feature>
<dbReference type="Pfam" id="PF11905">
    <property type="entry name" value="DUF3425"/>
    <property type="match status" value="1"/>
</dbReference>
<feature type="region of interest" description="Disordered" evidence="1">
    <location>
        <begin position="83"/>
        <end position="102"/>
    </location>
</feature>
<proteinExistence type="predicted"/>
<gene>
    <name evidence="3" type="ORF">CNMCM8927_001750</name>
</gene>
<dbReference type="PANTHER" id="PTHR38116:SF8">
    <property type="entry name" value="BZIP DOMAIN-CONTAINING PROTEIN"/>
    <property type="match status" value="1"/>
</dbReference>
<feature type="compositionally biased region" description="Basic residues" evidence="1">
    <location>
        <begin position="26"/>
        <end position="35"/>
    </location>
</feature>
<dbReference type="Gene3D" id="1.20.5.170">
    <property type="match status" value="1"/>
</dbReference>
<name>A0AAN5YGS4_ASPLE</name>
<dbReference type="InterPro" id="IPR021833">
    <property type="entry name" value="DUF3425"/>
</dbReference>
<dbReference type="PANTHER" id="PTHR38116">
    <property type="entry name" value="CHROMOSOME 7, WHOLE GENOME SHOTGUN SEQUENCE"/>
    <property type="match status" value="1"/>
</dbReference>
<organism evidence="3 4">
    <name type="scientific">Aspergillus lentulus</name>
    <dbReference type="NCBI Taxonomy" id="293939"/>
    <lineage>
        <taxon>Eukaryota</taxon>
        <taxon>Fungi</taxon>
        <taxon>Dikarya</taxon>
        <taxon>Ascomycota</taxon>
        <taxon>Pezizomycotina</taxon>
        <taxon>Eurotiomycetes</taxon>
        <taxon>Eurotiomycetidae</taxon>
        <taxon>Eurotiales</taxon>
        <taxon>Aspergillaceae</taxon>
        <taxon>Aspergillus</taxon>
        <taxon>Aspergillus subgen. Fumigati</taxon>
    </lineage>
</organism>
<dbReference type="GO" id="GO:0003700">
    <property type="term" value="F:DNA-binding transcription factor activity"/>
    <property type="evidence" value="ECO:0007669"/>
    <property type="project" value="InterPro"/>
</dbReference>